<dbReference type="PANTHER" id="PTHR11685">
    <property type="entry name" value="RBR FAMILY RING FINGER AND IBR DOMAIN-CONTAINING"/>
    <property type="match status" value="1"/>
</dbReference>
<protein>
    <recommendedName>
        <fullName evidence="6">RBR-type E3 ubiquitin transferase</fullName>
        <ecNumber evidence="6">2.3.2.31</ecNumber>
    </recommendedName>
</protein>
<keyword evidence="18" id="KW-1185">Reference proteome</keyword>
<keyword evidence="8" id="KW-0479">Metal-binding</keyword>
<keyword evidence="10 13" id="KW-0863">Zinc-finger</keyword>
<dbReference type="SUPFAM" id="SSF57850">
    <property type="entry name" value="RING/U-box"/>
    <property type="match status" value="4"/>
</dbReference>
<organism evidence="17 18">
    <name type="scientific">Dipteronia sinensis</name>
    <dbReference type="NCBI Taxonomy" id="43782"/>
    <lineage>
        <taxon>Eukaryota</taxon>
        <taxon>Viridiplantae</taxon>
        <taxon>Streptophyta</taxon>
        <taxon>Embryophyta</taxon>
        <taxon>Tracheophyta</taxon>
        <taxon>Spermatophyta</taxon>
        <taxon>Magnoliopsida</taxon>
        <taxon>eudicotyledons</taxon>
        <taxon>Gunneridae</taxon>
        <taxon>Pentapetalae</taxon>
        <taxon>rosids</taxon>
        <taxon>malvids</taxon>
        <taxon>Sapindales</taxon>
        <taxon>Sapindaceae</taxon>
        <taxon>Hippocastanoideae</taxon>
        <taxon>Acereae</taxon>
        <taxon>Dipteronia</taxon>
    </lineage>
</organism>
<dbReference type="SUPFAM" id="SSF54495">
    <property type="entry name" value="UBC-like"/>
    <property type="match status" value="1"/>
</dbReference>
<dbReference type="InterPro" id="IPR001841">
    <property type="entry name" value="Znf_RING"/>
</dbReference>
<dbReference type="InterPro" id="IPR031127">
    <property type="entry name" value="E3_UB_ligase_RBR"/>
</dbReference>
<dbReference type="CDD" id="cd23820">
    <property type="entry name" value="RWD_RNF14"/>
    <property type="match status" value="1"/>
</dbReference>
<dbReference type="Pfam" id="PF01485">
    <property type="entry name" value="IBR"/>
    <property type="match status" value="1"/>
</dbReference>
<dbReference type="GO" id="GO:0008270">
    <property type="term" value="F:zinc ion binding"/>
    <property type="evidence" value="ECO:0007669"/>
    <property type="project" value="UniProtKB-KW"/>
</dbReference>
<dbReference type="Pfam" id="PF05773">
    <property type="entry name" value="RWD"/>
    <property type="match status" value="1"/>
</dbReference>
<feature type="domain" description="RING-type" evidence="16">
    <location>
        <begin position="273"/>
        <end position="499"/>
    </location>
</feature>
<comment type="catalytic activity">
    <reaction evidence="1">
        <text>[E2 ubiquitin-conjugating enzyme]-S-ubiquitinyl-L-cysteine + [acceptor protein]-L-lysine = [E2 ubiquitin-conjugating enzyme]-L-cysteine + [acceptor protein]-N(6)-ubiquitinyl-L-lysine.</text>
        <dbReference type="EC" id="2.3.2.31"/>
    </reaction>
</comment>
<dbReference type="Gene3D" id="1.20.120.1750">
    <property type="match status" value="1"/>
</dbReference>
<dbReference type="Pfam" id="PF22191">
    <property type="entry name" value="IBR_1"/>
    <property type="match status" value="1"/>
</dbReference>
<dbReference type="PROSITE" id="PS00518">
    <property type="entry name" value="ZF_RING_1"/>
    <property type="match status" value="1"/>
</dbReference>
<evidence type="ECO:0000259" key="16">
    <source>
        <dbReference type="PROSITE" id="PS51873"/>
    </source>
</evidence>
<evidence type="ECO:0000256" key="8">
    <source>
        <dbReference type="ARBA" id="ARBA00022723"/>
    </source>
</evidence>
<evidence type="ECO:0000313" key="18">
    <source>
        <dbReference type="Proteomes" id="UP001281410"/>
    </source>
</evidence>
<evidence type="ECO:0000259" key="14">
    <source>
        <dbReference type="PROSITE" id="PS50089"/>
    </source>
</evidence>
<evidence type="ECO:0000256" key="12">
    <source>
        <dbReference type="ARBA" id="ARBA00022833"/>
    </source>
</evidence>
<dbReference type="CDD" id="cd20341">
    <property type="entry name" value="BRcat_RBR_RNF14"/>
    <property type="match status" value="1"/>
</dbReference>
<dbReference type="InterPro" id="IPR013083">
    <property type="entry name" value="Znf_RING/FYVE/PHD"/>
</dbReference>
<dbReference type="PROSITE" id="PS50089">
    <property type="entry name" value="ZF_RING_2"/>
    <property type="match status" value="1"/>
</dbReference>
<name>A0AAD9ZKJ6_9ROSI</name>
<dbReference type="AlphaFoldDB" id="A0AAD9ZKJ6"/>
<comment type="function">
    <text evidence="3">Might act as an E3 ubiquitin-protein ligase, or as part of E3 complex, which accepts ubiquitin from specific E2 ubiquitin-conjugating enzymes and then transfers it to substrates.</text>
</comment>
<evidence type="ECO:0000256" key="3">
    <source>
        <dbReference type="ARBA" id="ARBA00003976"/>
    </source>
</evidence>
<dbReference type="PROSITE" id="PS50908">
    <property type="entry name" value="RWD"/>
    <property type="match status" value="1"/>
</dbReference>
<dbReference type="CDD" id="cd23134">
    <property type="entry name" value="RING-HC_ITT1-like"/>
    <property type="match status" value="1"/>
</dbReference>
<proteinExistence type="inferred from homology"/>
<dbReference type="InterPro" id="IPR016135">
    <property type="entry name" value="UBQ-conjugating_enzyme/RWD"/>
</dbReference>
<dbReference type="FunFam" id="1.20.120.1750:FF:000029">
    <property type="entry name" value="RBR-type E3 ubiquitin transferase"/>
    <property type="match status" value="1"/>
</dbReference>
<dbReference type="SMART" id="SM00647">
    <property type="entry name" value="IBR"/>
    <property type="match status" value="2"/>
</dbReference>
<dbReference type="GO" id="GO:0061630">
    <property type="term" value="F:ubiquitin protein ligase activity"/>
    <property type="evidence" value="ECO:0007669"/>
    <property type="project" value="UniProtKB-EC"/>
</dbReference>
<dbReference type="EMBL" id="JANJYJ010000010">
    <property type="protein sequence ID" value="KAK3182964.1"/>
    <property type="molecule type" value="Genomic_DNA"/>
</dbReference>
<comment type="similarity">
    <text evidence="5">Belongs to the RBR family. Ariadne subfamily.</text>
</comment>
<dbReference type="EC" id="2.3.2.31" evidence="6"/>
<evidence type="ECO:0000256" key="9">
    <source>
        <dbReference type="ARBA" id="ARBA00022737"/>
    </source>
</evidence>
<accession>A0AAD9ZKJ6</accession>
<evidence type="ECO:0000256" key="13">
    <source>
        <dbReference type="PROSITE-ProRule" id="PRU00175"/>
    </source>
</evidence>
<feature type="domain" description="RWD" evidence="15">
    <location>
        <begin position="87"/>
        <end position="222"/>
    </location>
</feature>
<dbReference type="InterPro" id="IPR006575">
    <property type="entry name" value="RWD_dom"/>
</dbReference>
<reference evidence="17" key="1">
    <citation type="journal article" date="2023" name="Plant J.">
        <title>Genome sequences and population genomics provide insights into the demographic history, inbreeding, and mutation load of two 'living fossil' tree species of Dipteronia.</title>
        <authorList>
            <person name="Feng Y."/>
            <person name="Comes H.P."/>
            <person name="Chen J."/>
            <person name="Zhu S."/>
            <person name="Lu R."/>
            <person name="Zhang X."/>
            <person name="Li P."/>
            <person name="Qiu J."/>
            <person name="Olsen K.M."/>
            <person name="Qiu Y."/>
        </authorList>
    </citation>
    <scope>NUCLEOTIDE SEQUENCE</scope>
    <source>
        <strain evidence="17">NBL</strain>
    </source>
</reference>
<dbReference type="InterPro" id="IPR017907">
    <property type="entry name" value="Znf_RING_CS"/>
</dbReference>
<comment type="cofactor">
    <cofactor evidence="2">
        <name>Zn(2+)</name>
        <dbReference type="ChEBI" id="CHEBI:29105"/>
    </cofactor>
</comment>
<gene>
    <name evidence="17" type="ORF">Dsin_030250</name>
</gene>
<evidence type="ECO:0000256" key="6">
    <source>
        <dbReference type="ARBA" id="ARBA00012251"/>
    </source>
</evidence>
<comment type="caution">
    <text evidence="17">The sequence shown here is derived from an EMBL/GenBank/DDBJ whole genome shotgun (WGS) entry which is preliminary data.</text>
</comment>
<comment type="pathway">
    <text evidence="4">Protein modification; protein ubiquitination.</text>
</comment>
<keyword evidence="12" id="KW-0862">Zinc</keyword>
<keyword evidence="9" id="KW-0677">Repeat</keyword>
<dbReference type="InterPro" id="IPR002867">
    <property type="entry name" value="IBR_dom"/>
</dbReference>
<dbReference type="InterPro" id="IPR044066">
    <property type="entry name" value="TRIAD_supradom"/>
</dbReference>
<evidence type="ECO:0000256" key="2">
    <source>
        <dbReference type="ARBA" id="ARBA00001947"/>
    </source>
</evidence>
<evidence type="ECO:0000256" key="5">
    <source>
        <dbReference type="ARBA" id="ARBA00005884"/>
    </source>
</evidence>
<evidence type="ECO:0000256" key="1">
    <source>
        <dbReference type="ARBA" id="ARBA00001798"/>
    </source>
</evidence>
<dbReference type="SMART" id="SM00591">
    <property type="entry name" value="RWD"/>
    <property type="match status" value="1"/>
</dbReference>
<evidence type="ECO:0000256" key="4">
    <source>
        <dbReference type="ARBA" id="ARBA00004906"/>
    </source>
</evidence>
<keyword evidence="7" id="KW-0808">Transferase</keyword>
<dbReference type="FunFam" id="3.30.40.10:FF:000358">
    <property type="entry name" value="RBR-type E3 ubiquitin transferase"/>
    <property type="match status" value="1"/>
</dbReference>
<dbReference type="Proteomes" id="UP001281410">
    <property type="component" value="Unassembled WGS sequence"/>
</dbReference>
<dbReference type="PROSITE" id="PS51873">
    <property type="entry name" value="TRIAD"/>
    <property type="match status" value="1"/>
</dbReference>
<evidence type="ECO:0000256" key="11">
    <source>
        <dbReference type="ARBA" id="ARBA00022786"/>
    </source>
</evidence>
<keyword evidence="11" id="KW-0833">Ubl conjugation pathway</keyword>
<feature type="domain" description="RING-type" evidence="14">
    <location>
        <begin position="277"/>
        <end position="325"/>
    </location>
</feature>
<dbReference type="GO" id="GO:0016567">
    <property type="term" value="P:protein ubiquitination"/>
    <property type="evidence" value="ECO:0007669"/>
    <property type="project" value="InterPro"/>
</dbReference>
<evidence type="ECO:0000256" key="10">
    <source>
        <dbReference type="ARBA" id="ARBA00022771"/>
    </source>
</evidence>
<dbReference type="SMART" id="SM00184">
    <property type="entry name" value="RING"/>
    <property type="match status" value="3"/>
</dbReference>
<dbReference type="Gene3D" id="3.30.40.10">
    <property type="entry name" value="Zinc/RING finger domain, C3HC4 (zinc finger)"/>
    <property type="match status" value="1"/>
</dbReference>
<dbReference type="Gene3D" id="3.10.110.10">
    <property type="entry name" value="Ubiquitin Conjugating Enzyme"/>
    <property type="match status" value="1"/>
</dbReference>
<evidence type="ECO:0000256" key="7">
    <source>
        <dbReference type="ARBA" id="ARBA00022679"/>
    </source>
</evidence>
<sequence length="580" mass="67020">MAKSRFVEKSELNSLELEPQLGSMSNEDNSLDLNEEAKGTQSNQLVLESKDDVDNINSILRDLSLSMVEAEELDAEQLRINDQLQEDELLAVESIYGENLFILNRQRGLRTFQIHIDIEAPRDLSVTAKLNTSDDLKTRSEDSDDFVYSFKVQYLPPIVITCLLPKSYPSHLPPRFIIFVRWLDSARVSKLCSMLDSIWITQPGQEVIYQWAEWLHNSSFSYLQFDEGVMLGPYNITQTGDKRAISGSVSPDVDISALRHYNDERCHENFLKNLHQCCICFSEYAGTDFVRLPCQHFFCWKCMKTYSEMHVAEGTISKLHCPNTKCGVIIPPSLLKRLLGDEEYERWESLMLQKTLESMSDVVYCPRCETPCIEDEDQHAQCSKCFFSFCTLCRERRHVGEECMSPAMKLQILQERQNSSQLKHGEKQRVRDLINEILSVKEILRDAKQCPSCKMAISRTEGCNKMVCNNCGQYFCYRCNKAIDGYDHFRDGTCDLFTQEMIQNWEEQINARQIVGRIQAELREHGHLCPNCRQFNGKVGNNNHIFCWACQVHYCYLCRKIVRRSTQHFGPKGCKQHTVG</sequence>
<evidence type="ECO:0000313" key="17">
    <source>
        <dbReference type="EMBL" id="KAK3182964.1"/>
    </source>
</evidence>
<evidence type="ECO:0000259" key="15">
    <source>
        <dbReference type="PROSITE" id="PS50908"/>
    </source>
</evidence>